<accession>A0A4C1VCL1</accession>
<evidence type="ECO:0000313" key="2">
    <source>
        <dbReference type="Proteomes" id="UP000299102"/>
    </source>
</evidence>
<organism evidence="1 2">
    <name type="scientific">Eumeta variegata</name>
    <name type="common">Bagworm moth</name>
    <name type="synonym">Eumeta japonica</name>
    <dbReference type="NCBI Taxonomy" id="151549"/>
    <lineage>
        <taxon>Eukaryota</taxon>
        <taxon>Metazoa</taxon>
        <taxon>Ecdysozoa</taxon>
        <taxon>Arthropoda</taxon>
        <taxon>Hexapoda</taxon>
        <taxon>Insecta</taxon>
        <taxon>Pterygota</taxon>
        <taxon>Neoptera</taxon>
        <taxon>Endopterygota</taxon>
        <taxon>Lepidoptera</taxon>
        <taxon>Glossata</taxon>
        <taxon>Ditrysia</taxon>
        <taxon>Tineoidea</taxon>
        <taxon>Psychidae</taxon>
        <taxon>Oiketicinae</taxon>
        <taxon>Eumeta</taxon>
    </lineage>
</organism>
<dbReference type="EMBL" id="BGZK01000302">
    <property type="protein sequence ID" value="GBP35355.1"/>
    <property type="molecule type" value="Genomic_DNA"/>
</dbReference>
<protein>
    <submittedName>
        <fullName evidence="1">Uncharacterized protein</fullName>
    </submittedName>
</protein>
<dbReference type="AlphaFoldDB" id="A0A4C1VCL1"/>
<sequence>MDTGNPRIVTDALAGFRVEKNSESSGFKWRNCVAVTSEGAASCARAAIKLIRSTVPHRGHRFMSRAIKQRGHVCAPTTRR</sequence>
<proteinExistence type="predicted"/>
<dbReference type="Proteomes" id="UP000299102">
    <property type="component" value="Unassembled WGS sequence"/>
</dbReference>
<gene>
    <name evidence="1" type="ORF">EVAR_20728_1</name>
</gene>
<evidence type="ECO:0000313" key="1">
    <source>
        <dbReference type="EMBL" id="GBP35355.1"/>
    </source>
</evidence>
<comment type="caution">
    <text evidence="1">The sequence shown here is derived from an EMBL/GenBank/DDBJ whole genome shotgun (WGS) entry which is preliminary data.</text>
</comment>
<reference evidence="1 2" key="1">
    <citation type="journal article" date="2019" name="Commun. Biol.">
        <title>The bagworm genome reveals a unique fibroin gene that provides high tensile strength.</title>
        <authorList>
            <person name="Kono N."/>
            <person name="Nakamura H."/>
            <person name="Ohtoshi R."/>
            <person name="Tomita M."/>
            <person name="Numata K."/>
            <person name="Arakawa K."/>
        </authorList>
    </citation>
    <scope>NUCLEOTIDE SEQUENCE [LARGE SCALE GENOMIC DNA]</scope>
</reference>
<keyword evidence="2" id="KW-1185">Reference proteome</keyword>
<name>A0A4C1VCL1_EUMVA</name>